<keyword evidence="12" id="KW-0862">Zinc</keyword>
<dbReference type="GO" id="GO:0016562">
    <property type="term" value="P:protein import into peroxisome matrix, receptor recycling"/>
    <property type="evidence" value="ECO:0007669"/>
    <property type="project" value="UniProtKB-ARBA"/>
</dbReference>
<keyword evidence="15" id="KW-0496">Mitochondrion</keyword>
<name>A0A0G2EWS8_PHACM</name>
<evidence type="ECO:0000256" key="7">
    <source>
        <dbReference type="ARBA" id="ARBA00022692"/>
    </source>
</evidence>
<dbReference type="GO" id="GO:0004842">
    <property type="term" value="F:ubiquitin-protein transferase activity"/>
    <property type="evidence" value="ECO:0007669"/>
    <property type="project" value="TreeGrafter"/>
</dbReference>
<dbReference type="InterPro" id="IPR013083">
    <property type="entry name" value="Znf_RING/FYVE/PHD"/>
</dbReference>
<evidence type="ECO:0000256" key="11">
    <source>
        <dbReference type="ARBA" id="ARBA00022792"/>
    </source>
</evidence>
<evidence type="ECO:0000256" key="16">
    <source>
        <dbReference type="ARBA" id="ARBA00023136"/>
    </source>
</evidence>
<dbReference type="Gene3D" id="1.50.40.10">
    <property type="entry name" value="Mitochondrial carrier domain"/>
    <property type="match status" value="1"/>
</dbReference>
<dbReference type="SUPFAM" id="SSF57850">
    <property type="entry name" value="RING/U-box"/>
    <property type="match status" value="1"/>
</dbReference>
<feature type="domain" description="Pex N-terminal" evidence="22">
    <location>
        <begin position="430"/>
        <end position="700"/>
    </location>
</feature>
<feature type="repeat" description="Solcar" evidence="20">
    <location>
        <begin position="282"/>
        <end position="376"/>
    </location>
</feature>
<dbReference type="InterPro" id="IPR018108">
    <property type="entry name" value="MCP_transmembrane"/>
</dbReference>
<dbReference type="AlphaFoldDB" id="A0A0G2EWS8"/>
<feature type="repeat" description="Solcar" evidence="20">
    <location>
        <begin position="45"/>
        <end position="136"/>
    </location>
</feature>
<evidence type="ECO:0000256" key="6">
    <source>
        <dbReference type="ARBA" id="ARBA00022448"/>
    </source>
</evidence>
<keyword evidence="9" id="KW-0677">Repeat</keyword>
<comment type="caution">
    <text evidence="23">The sequence shown here is derived from an EMBL/GenBank/DDBJ whole genome shotgun (WGS) entry which is preliminary data.</text>
</comment>
<keyword evidence="10" id="KW-0863">Zinc-finger</keyword>
<dbReference type="Proteomes" id="UP000053317">
    <property type="component" value="Unassembled WGS sequence"/>
</dbReference>
<dbReference type="InterPro" id="IPR017375">
    <property type="entry name" value="PEX12"/>
</dbReference>
<accession>A0A0G2EWS8</accession>
<evidence type="ECO:0000256" key="13">
    <source>
        <dbReference type="ARBA" id="ARBA00022927"/>
    </source>
</evidence>
<evidence type="ECO:0000256" key="12">
    <source>
        <dbReference type="ARBA" id="ARBA00022833"/>
    </source>
</evidence>
<feature type="region of interest" description="Disordered" evidence="21">
    <location>
        <begin position="725"/>
        <end position="773"/>
    </location>
</feature>
<dbReference type="GO" id="GO:0008270">
    <property type="term" value="F:zinc ion binding"/>
    <property type="evidence" value="ECO:0007669"/>
    <property type="project" value="UniProtKB-KW"/>
</dbReference>
<keyword evidence="8" id="KW-0479">Metal-binding</keyword>
<comment type="subunit">
    <text evidence="19">Component of the PEX2-PEX10-PEX12 retrotranslocation channel, composed of PEX2, PEX10 and PEX12.</text>
</comment>
<keyword evidence="16 20" id="KW-0472">Membrane</keyword>
<evidence type="ECO:0000256" key="20">
    <source>
        <dbReference type="PROSITE-ProRule" id="PRU00282"/>
    </source>
</evidence>
<reference evidence="23 24" key="1">
    <citation type="submission" date="2015-05" db="EMBL/GenBank/DDBJ databases">
        <title>Distinctive expansion of gene families associated with plant cell wall degradation and secondary metabolism in the genomes of grapevine trunk pathogens.</title>
        <authorList>
            <person name="Lawrence D.P."/>
            <person name="Travadon R."/>
            <person name="Rolshausen P.E."/>
            <person name="Baumgartner K."/>
        </authorList>
    </citation>
    <scope>NUCLEOTIDE SEQUENCE [LARGE SCALE GENOMIC DNA]</scope>
    <source>
        <strain evidence="23">UCRPC4</strain>
    </source>
</reference>
<dbReference type="GO" id="GO:0006513">
    <property type="term" value="P:protein monoubiquitination"/>
    <property type="evidence" value="ECO:0007669"/>
    <property type="project" value="TreeGrafter"/>
</dbReference>
<protein>
    <recommendedName>
        <fullName evidence="5">Peroxisome assembly protein 12</fullName>
    </recommendedName>
    <alternativeName>
        <fullName evidence="18">Peroxin-12</fullName>
    </alternativeName>
</protein>
<evidence type="ECO:0000256" key="2">
    <source>
        <dbReference type="ARBA" id="ARBA00004585"/>
    </source>
</evidence>
<keyword evidence="7 20" id="KW-0812">Transmembrane</keyword>
<evidence type="ECO:0000256" key="1">
    <source>
        <dbReference type="ARBA" id="ARBA00004448"/>
    </source>
</evidence>
<comment type="subcellular location">
    <subcellularLocation>
        <location evidence="1">Mitochondrion inner membrane</location>
        <topology evidence="1">Multi-pass membrane protein</topology>
    </subcellularLocation>
    <subcellularLocation>
        <location evidence="2">Peroxisome membrane</location>
        <topology evidence="2">Multi-pass membrane protein</topology>
    </subcellularLocation>
</comment>
<evidence type="ECO:0000256" key="10">
    <source>
        <dbReference type="ARBA" id="ARBA00022771"/>
    </source>
</evidence>
<reference evidence="23 24" key="2">
    <citation type="submission" date="2015-05" db="EMBL/GenBank/DDBJ databases">
        <authorList>
            <person name="Morales-Cruz A."/>
            <person name="Amrine K.C."/>
            <person name="Cantu D."/>
        </authorList>
    </citation>
    <scope>NUCLEOTIDE SEQUENCE [LARGE SCALE GENOMIC DNA]</scope>
    <source>
        <strain evidence="23">UCRPC4</strain>
    </source>
</reference>
<gene>
    <name evidence="23" type="ORF">UCRPC4_g01231</name>
</gene>
<dbReference type="PRINTS" id="PR00926">
    <property type="entry name" value="MITOCARRIER"/>
</dbReference>
<proteinExistence type="inferred from homology"/>
<evidence type="ECO:0000313" key="23">
    <source>
        <dbReference type="EMBL" id="KKY27097.1"/>
    </source>
</evidence>
<feature type="compositionally biased region" description="Polar residues" evidence="21">
    <location>
        <begin position="8"/>
        <end position="20"/>
    </location>
</feature>
<evidence type="ECO:0000256" key="4">
    <source>
        <dbReference type="ARBA" id="ARBA00008704"/>
    </source>
</evidence>
<dbReference type="GO" id="GO:0005743">
    <property type="term" value="C:mitochondrial inner membrane"/>
    <property type="evidence" value="ECO:0007669"/>
    <property type="project" value="UniProtKB-SubCell"/>
</dbReference>
<dbReference type="EMBL" id="LCWF01000028">
    <property type="protein sequence ID" value="KKY27097.1"/>
    <property type="molecule type" value="Genomic_DNA"/>
</dbReference>
<feature type="region of interest" description="Disordered" evidence="21">
    <location>
        <begin position="829"/>
        <end position="866"/>
    </location>
</feature>
<keyword evidence="6" id="KW-0813">Transport</keyword>
<feature type="compositionally biased region" description="Polar residues" evidence="21">
    <location>
        <begin position="731"/>
        <end position="747"/>
    </location>
</feature>
<evidence type="ECO:0000256" key="9">
    <source>
        <dbReference type="ARBA" id="ARBA00022737"/>
    </source>
</evidence>
<evidence type="ECO:0000256" key="17">
    <source>
        <dbReference type="ARBA" id="ARBA00023140"/>
    </source>
</evidence>
<comment type="similarity">
    <text evidence="4">Belongs to the pex2/pex10/pex12 family.</text>
</comment>
<evidence type="ECO:0000256" key="15">
    <source>
        <dbReference type="ARBA" id="ARBA00023128"/>
    </source>
</evidence>
<keyword evidence="17" id="KW-0576">Peroxisome</keyword>
<dbReference type="PANTHER" id="PTHR12888:SF0">
    <property type="entry name" value="PEROXISOME ASSEMBLY PROTEIN 12"/>
    <property type="match status" value="1"/>
</dbReference>
<comment type="pathway">
    <text evidence="3">Protein modification; protein ubiquitination.</text>
</comment>
<dbReference type="PROSITE" id="PS50920">
    <property type="entry name" value="SOLCAR"/>
    <property type="match status" value="3"/>
</dbReference>
<feature type="region of interest" description="Disordered" evidence="21">
    <location>
        <begin position="1"/>
        <end position="36"/>
    </location>
</feature>
<evidence type="ECO:0000313" key="24">
    <source>
        <dbReference type="Proteomes" id="UP000053317"/>
    </source>
</evidence>
<dbReference type="GO" id="GO:0005778">
    <property type="term" value="C:peroxisomal membrane"/>
    <property type="evidence" value="ECO:0007669"/>
    <property type="project" value="UniProtKB-SubCell"/>
</dbReference>
<dbReference type="InterPro" id="IPR002067">
    <property type="entry name" value="MCP"/>
</dbReference>
<sequence>MALERQSNRLLDTTTGVDNVNRSDRGAMTNAEPRPRSQINKRSLDYVVRSGIAGGLAGCAAKTVVGPLDRVKILFQASNPQFEKYTGSWFGVFKAMRDINTQAGLQGLFRGHSATLLRIFPYAGIKFLAYEQIRAVIIPTKSHETNIRRFCSGSMAGITSVFFTYPLEVIRVRLAFETKQNSRSSLSRICYQIYYEHPPSCPTSTATGSIIQKATPQAGLANFYRGFSPTLVGMLPYAGMSFLTHDTVEDWLRHPSIAEYTVLKGSAPDGTASKYRARRTQLTAPAELTAGALAGLVSQTASYPLEVIRRRMQVGGATGDGHRLTIKETAKIIWKERGYRGFFVGLTIGYLKVVFNFRTGVILAIQLLLLRAIINVQIALTKLAATWRPVLITSLVAKKTGSEITMEFLPALQQPLDDAKPSLFELIAEAQLNGLLPPSLRYLLALATHRYPRYLLRILNSFDELYALLALIVERHYLKTYGGSFTENFYGLKRERVLRIKGGEAPRASLAAPSLVRETLKLRDVDVWRNLAVMVGIPYLKRKFDESYDIHIAPSASLLTSGGGPQYLDRDALPPNPTLRQRLMYIYKWFLRKIYPSLNAAYYLSILSFSLLYLFDNTKYSTPFLWLISTRMRRLGDADYRAFAAALSTPVPSAQAGRPGQGLAGMLHPRTLWPRLLSSLRFLLPTSVFALKFLEWWHASDFSRQLSRKATESIELPPPIISGPLALVPHTNDTTQMPSSSTNLPSSQRKKTSRPESNPLSNPPISTLSSLPILTLPPPPSSELCPICLHPITNPAACQTGYVFDYTCIFKWIEGTHERQDRFMNGDDIFGGEWTHDEDEDRENEQEQEKLKEDEDGSREGKWENGMGRCAVTGRRVLGGAGGIRRVMV</sequence>
<evidence type="ECO:0000256" key="19">
    <source>
        <dbReference type="ARBA" id="ARBA00034505"/>
    </source>
</evidence>
<dbReference type="InterPro" id="IPR023395">
    <property type="entry name" value="MCP_dom_sf"/>
</dbReference>
<evidence type="ECO:0000256" key="8">
    <source>
        <dbReference type="ARBA" id="ARBA00022723"/>
    </source>
</evidence>
<dbReference type="InterPro" id="IPR006845">
    <property type="entry name" value="Pex_N"/>
</dbReference>
<keyword evidence="13" id="KW-0653">Protein transport</keyword>
<evidence type="ECO:0000256" key="5">
    <source>
        <dbReference type="ARBA" id="ARBA00018980"/>
    </source>
</evidence>
<dbReference type="GO" id="GO:1990429">
    <property type="term" value="C:peroxisomal importomer complex"/>
    <property type="evidence" value="ECO:0007669"/>
    <property type="project" value="TreeGrafter"/>
</dbReference>
<feature type="compositionally biased region" description="Basic and acidic residues" evidence="21">
    <location>
        <begin position="845"/>
        <end position="863"/>
    </location>
</feature>
<feature type="compositionally biased region" description="Low complexity" evidence="21">
    <location>
        <begin position="757"/>
        <end position="773"/>
    </location>
</feature>
<organism evidence="23 24">
    <name type="scientific">Phaeomoniella chlamydospora</name>
    <name type="common">Phaeoacremonium chlamydosporum</name>
    <dbReference type="NCBI Taxonomy" id="158046"/>
    <lineage>
        <taxon>Eukaryota</taxon>
        <taxon>Fungi</taxon>
        <taxon>Dikarya</taxon>
        <taxon>Ascomycota</taxon>
        <taxon>Pezizomycotina</taxon>
        <taxon>Eurotiomycetes</taxon>
        <taxon>Chaetothyriomycetidae</taxon>
        <taxon>Phaeomoniellales</taxon>
        <taxon>Phaeomoniellaceae</taxon>
        <taxon>Phaeomoniella</taxon>
    </lineage>
</organism>
<feature type="repeat" description="Solcar" evidence="20">
    <location>
        <begin position="144"/>
        <end position="251"/>
    </location>
</feature>
<evidence type="ECO:0000256" key="21">
    <source>
        <dbReference type="SAM" id="MobiDB-lite"/>
    </source>
</evidence>
<keyword evidence="14" id="KW-1133">Transmembrane helix</keyword>
<evidence type="ECO:0000256" key="3">
    <source>
        <dbReference type="ARBA" id="ARBA00004906"/>
    </source>
</evidence>
<evidence type="ECO:0000259" key="22">
    <source>
        <dbReference type="Pfam" id="PF04757"/>
    </source>
</evidence>
<dbReference type="OrthoDB" id="270584at2759"/>
<keyword evidence="24" id="KW-1185">Reference proteome</keyword>
<dbReference type="Pfam" id="PF00153">
    <property type="entry name" value="Mito_carr"/>
    <property type="match status" value="3"/>
</dbReference>
<dbReference type="SUPFAM" id="SSF103506">
    <property type="entry name" value="Mitochondrial carrier"/>
    <property type="match status" value="1"/>
</dbReference>
<dbReference type="PANTHER" id="PTHR12888">
    <property type="entry name" value="PEROXISOME ASSEMBLY PROTEIN 12 PEROXIN-12"/>
    <property type="match status" value="1"/>
</dbReference>
<evidence type="ECO:0000256" key="18">
    <source>
        <dbReference type="ARBA" id="ARBA00029692"/>
    </source>
</evidence>
<evidence type="ECO:0000256" key="14">
    <source>
        <dbReference type="ARBA" id="ARBA00022989"/>
    </source>
</evidence>
<dbReference type="Gene3D" id="3.30.40.10">
    <property type="entry name" value="Zinc/RING finger domain, C3HC4 (zinc finger)"/>
    <property type="match status" value="1"/>
</dbReference>
<dbReference type="Pfam" id="PF04757">
    <property type="entry name" value="Pex2_Pex12"/>
    <property type="match status" value="1"/>
</dbReference>
<keyword evidence="11" id="KW-0999">Mitochondrion inner membrane</keyword>